<name>A0A1F6TP48_9PROT</name>
<dbReference type="InterPro" id="IPR013435">
    <property type="entry name" value="Mobile_mystery_prot_A"/>
</dbReference>
<dbReference type="InterPro" id="IPR001387">
    <property type="entry name" value="Cro/C1-type_HTH"/>
</dbReference>
<evidence type="ECO:0000259" key="1">
    <source>
        <dbReference type="PROSITE" id="PS50943"/>
    </source>
</evidence>
<dbReference type="Proteomes" id="UP000179360">
    <property type="component" value="Unassembled WGS sequence"/>
</dbReference>
<dbReference type="PROSITE" id="PS50943">
    <property type="entry name" value="HTH_CROC1"/>
    <property type="match status" value="1"/>
</dbReference>
<organism evidence="2 3">
    <name type="scientific">Candidatus Muproteobacteria bacterium RIFCSPHIGHO2_01_FULL_65_16</name>
    <dbReference type="NCBI Taxonomy" id="1817764"/>
    <lineage>
        <taxon>Bacteria</taxon>
        <taxon>Pseudomonadati</taxon>
        <taxon>Pseudomonadota</taxon>
        <taxon>Candidatus Muproteobacteria</taxon>
    </lineage>
</organism>
<sequence length="153" mass="17074">MPRKYQKLALDHLDASLLRYASLREMPPPQKGWIKAVREALGMSGQQLGKRLGVSKMRVATMEQAEVTDATTLKTLRRAAEALDCVLVYALVPRTSLKQTLQKQARREAEHDMARASRTMALEDQALARDEVGKTVETAAAALLDKMPKSLWD</sequence>
<comment type="caution">
    <text evidence="2">The sequence shown here is derived from an EMBL/GenBank/DDBJ whole genome shotgun (WGS) entry which is preliminary data.</text>
</comment>
<accession>A0A1F6TP48</accession>
<dbReference type="STRING" id="1817764.A2637_06035"/>
<dbReference type="SMART" id="SM00530">
    <property type="entry name" value="HTH_XRE"/>
    <property type="match status" value="1"/>
</dbReference>
<dbReference type="Gene3D" id="1.10.260.40">
    <property type="entry name" value="lambda repressor-like DNA-binding domains"/>
    <property type="match status" value="1"/>
</dbReference>
<dbReference type="SUPFAM" id="SSF47413">
    <property type="entry name" value="lambda repressor-like DNA-binding domains"/>
    <property type="match status" value="1"/>
</dbReference>
<feature type="domain" description="HTH cro/C1-type" evidence="1">
    <location>
        <begin position="34"/>
        <end position="90"/>
    </location>
</feature>
<proteinExistence type="predicted"/>
<dbReference type="CDD" id="cd00093">
    <property type="entry name" value="HTH_XRE"/>
    <property type="match status" value="1"/>
</dbReference>
<reference evidence="2 3" key="1">
    <citation type="journal article" date="2016" name="Nat. Commun.">
        <title>Thousands of microbial genomes shed light on interconnected biogeochemical processes in an aquifer system.</title>
        <authorList>
            <person name="Anantharaman K."/>
            <person name="Brown C.T."/>
            <person name="Hug L.A."/>
            <person name="Sharon I."/>
            <person name="Castelle C.J."/>
            <person name="Probst A.J."/>
            <person name="Thomas B.C."/>
            <person name="Singh A."/>
            <person name="Wilkins M.J."/>
            <person name="Karaoz U."/>
            <person name="Brodie E.L."/>
            <person name="Williams K.H."/>
            <person name="Hubbard S.S."/>
            <person name="Banfield J.F."/>
        </authorList>
    </citation>
    <scope>NUCLEOTIDE SEQUENCE [LARGE SCALE GENOMIC DNA]</scope>
</reference>
<gene>
    <name evidence="2" type="ORF">A2637_06035</name>
</gene>
<evidence type="ECO:0000313" key="2">
    <source>
        <dbReference type="EMBL" id="OGI46872.1"/>
    </source>
</evidence>
<dbReference type="InterPro" id="IPR010982">
    <property type="entry name" value="Lambda_DNA-bd_dom_sf"/>
</dbReference>
<protein>
    <recommendedName>
        <fullName evidence="1">HTH cro/C1-type domain-containing protein</fullName>
    </recommendedName>
</protein>
<dbReference type="GO" id="GO:0003677">
    <property type="term" value="F:DNA binding"/>
    <property type="evidence" value="ECO:0007669"/>
    <property type="project" value="InterPro"/>
</dbReference>
<dbReference type="NCBIfam" id="TIGR02612">
    <property type="entry name" value="mob_myst_A"/>
    <property type="match status" value="1"/>
</dbReference>
<evidence type="ECO:0000313" key="3">
    <source>
        <dbReference type="Proteomes" id="UP000179360"/>
    </source>
</evidence>
<dbReference type="EMBL" id="MFSY01000036">
    <property type="protein sequence ID" value="OGI46872.1"/>
    <property type="molecule type" value="Genomic_DNA"/>
</dbReference>
<dbReference type="Pfam" id="PF01381">
    <property type="entry name" value="HTH_3"/>
    <property type="match status" value="1"/>
</dbReference>
<dbReference type="AlphaFoldDB" id="A0A1F6TP48"/>